<evidence type="ECO:0000313" key="2">
    <source>
        <dbReference type="Proteomes" id="UP000000557"/>
    </source>
</evidence>
<dbReference type="HOGENOM" id="CLU_1308655_0_0_3"/>
<dbReference type="InParanoid" id="Q7NN68"/>
<gene>
    <name evidence="1" type="ordered locus">gll0545</name>
</gene>
<reference evidence="1 2" key="1">
    <citation type="journal article" date="2003" name="DNA Res.">
        <title>Complete genome structure of Gloeobacter violaceus PCC 7421, a cyanobacterium that lacks thylakoids.</title>
        <authorList>
            <person name="Nakamura Y."/>
            <person name="Kaneko T."/>
            <person name="Sato S."/>
            <person name="Mimuro M."/>
            <person name="Miyashita H."/>
            <person name="Tsuchiya T."/>
            <person name="Sasamoto S."/>
            <person name="Watanabe A."/>
            <person name="Kawashima K."/>
            <person name="Kishida Y."/>
            <person name="Kiyokawa C."/>
            <person name="Kohara M."/>
            <person name="Matsumoto M."/>
            <person name="Matsuno A."/>
            <person name="Nakazaki N."/>
            <person name="Shimpo S."/>
            <person name="Takeuchi C."/>
            <person name="Yamada M."/>
            <person name="Tabata S."/>
        </authorList>
    </citation>
    <scope>NUCLEOTIDE SEQUENCE [LARGE SCALE GENOMIC DNA]</scope>
    <source>
        <strain evidence="2">ATCC 29082 / PCC 7421</strain>
    </source>
</reference>
<organism evidence="1 2">
    <name type="scientific">Gloeobacter violaceus (strain ATCC 29082 / PCC 7421)</name>
    <dbReference type="NCBI Taxonomy" id="251221"/>
    <lineage>
        <taxon>Bacteria</taxon>
        <taxon>Bacillati</taxon>
        <taxon>Cyanobacteriota</taxon>
        <taxon>Cyanophyceae</taxon>
        <taxon>Gloeobacterales</taxon>
        <taxon>Gloeobacteraceae</taxon>
        <taxon>Gloeobacter</taxon>
    </lineage>
</organism>
<reference evidence="1 2" key="2">
    <citation type="journal article" date="2003" name="DNA Res.">
        <title>Complete genome structure of Gloeobacter violaceus PCC 7421, a cyanobacterium that lacks thylakoids (supplement).</title>
        <authorList>
            <person name="Nakamura Y."/>
            <person name="Kaneko T."/>
            <person name="Sato S."/>
            <person name="Mimuro M."/>
            <person name="Miyashita H."/>
            <person name="Tsuchiya T."/>
            <person name="Sasamoto S."/>
            <person name="Watanabe A."/>
            <person name="Kawashima K."/>
            <person name="Kishida Y."/>
            <person name="Kiyokawa C."/>
            <person name="Kohara M."/>
            <person name="Matsumoto M."/>
            <person name="Matsuno A."/>
            <person name="Nakazaki N."/>
            <person name="Shimpo S."/>
            <person name="Takeuchi C."/>
            <person name="Yamada M."/>
            <person name="Tabata S."/>
        </authorList>
    </citation>
    <scope>NUCLEOTIDE SEQUENCE [LARGE SCALE GENOMIC DNA]</scope>
    <source>
        <strain evidence="2">ATCC 29082 / PCC 7421</strain>
    </source>
</reference>
<accession>Q7NN68</accession>
<dbReference type="STRING" id="251221.gene:10758018"/>
<dbReference type="AlphaFoldDB" id="Q7NN68"/>
<name>Q7NN68_GLOVI</name>
<protein>
    <submittedName>
        <fullName evidence="1">Gll0545 protein</fullName>
    </submittedName>
</protein>
<dbReference type="KEGG" id="gvi:gll0545"/>
<sequence>MGAQLQPHRAALESEAQAMIEDLFYRIEGLLAEAQRGDCEPAPLPSVALAGAGISLATTAGFAAALVATLGTALWSAAKPAASLPMAIPAPIPATREPVPDPLTQTQALAHRLARLPAATKDPFEPPRMLIAPVPAVAAASETLHPPARLVGVIETAGKPVAALLQLGERFGEHLPGGKVGKGWRLERIEADRVILKRKGHTHTLTIGGD</sequence>
<keyword evidence="2" id="KW-1185">Reference proteome</keyword>
<evidence type="ECO:0000313" key="1">
    <source>
        <dbReference type="EMBL" id="BAC88486.1"/>
    </source>
</evidence>
<dbReference type="Gene3D" id="2.30.30.830">
    <property type="match status" value="1"/>
</dbReference>
<proteinExistence type="predicted"/>
<dbReference type="EMBL" id="BA000045">
    <property type="protein sequence ID" value="BAC88486.1"/>
    <property type="molecule type" value="Genomic_DNA"/>
</dbReference>
<dbReference type="EnsemblBacteria" id="BAC88486">
    <property type="protein sequence ID" value="BAC88486"/>
    <property type="gene ID" value="BAC88486"/>
</dbReference>
<dbReference type="RefSeq" id="WP_011140548.1">
    <property type="nucleotide sequence ID" value="NC_005125.1"/>
</dbReference>
<dbReference type="Proteomes" id="UP000000557">
    <property type="component" value="Chromosome"/>
</dbReference>